<dbReference type="EMBL" id="AHYR01000001">
    <property type="protein sequence ID" value="EOT44057.1"/>
    <property type="molecule type" value="Genomic_DNA"/>
</dbReference>
<dbReference type="GO" id="GO:0016740">
    <property type="term" value="F:transferase activity"/>
    <property type="evidence" value="ECO:0007669"/>
    <property type="project" value="UniProtKB-KW"/>
</dbReference>
<dbReference type="HOGENOM" id="CLU_022014_0_0_9"/>
<dbReference type="STRING" id="44009.RV01_GL001898"/>
<feature type="chain" id="PRO_5039329629" description="YkuD domain-containing protein" evidence="9">
    <location>
        <begin position="25"/>
        <end position="738"/>
    </location>
</feature>
<evidence type="ECO:0000256" key="4">
    <source>
        <dbReference type="ARBA" id="ARBA00022960"/>
    </source>
</evidence>
<feature type="region of interest" description="Disordered" evidence="8">
    <location>
        <begin position="33"/>
        <end position="106"/>
    </location>
</feature>
<evidence type="ECO:0000256" key="6">
    <source>
        <dbReference type="ARBA" id="ARBA00023316"/>
    </source>
</evidence>
<dbReference type="InterPro" id="IPR050979">
    <property type="entry name" value="LD-transpeptidase"/>
</dbReference>
<feature type="compositionally biased region" description="Low complexity" evidence="8">
    <location>
        <begin position="63"/>
        <end position="83"/>
    </location>
</feature>
<evidence type="ECO:0000259" key="11">
    <source>
        <dbReference type="PROSITE" id="PS52029"/>
    </source>
</evidence>
<dbReference type="InterPro" id="IPR005490">
    <property type="entry name" value="LD_TPept_cat_dom"/>
</dbReference>
<dbReference type="CDD" id="cd16913">
    <property type="entry name" value="YkuD_like"/>
    <property type="match status" value="1"/>
</dbReference>
<dbReference type="AlphaFoldDB" id="S1NZX3"/>
<keyword evidence="2" id="KW-0808">Transferase</keyword>
<dbReference type="InterPro" id="IPR038063">
    <property type="entry name" value="Transpep_catalytic_dom"/>
</dbReference>
<dbReference type="Gene3D" id="2.30.30.170">
    <property type="match status" value="2"/>
</dbReference>
<feature type="active site" description="Nucleophile" evidence="7">
    <location>
        <position position="713"/>
    </location>
</feature>
<evidence type="ECO:0008006" key="14">
    <source>
        <dbReference type="Google" id="ProtNLM"/>
    </source>
</evidence>
<dbReference type="Gene3D" id="2.40.440.10">
    <property type="entry name" value="L,D-transpeptidase catalytic domain-like"/>
    <property type="match status" value="1"/>
</dbReference>
<keyword evidence="3 9" id="KW-0732">Signal</keyword>
<keyword evidence="13" id="KW-1185">Reference proteome</keyword>
<dbReference type="eggNOG" id="COG1376">
    <property type="taxonomic scope" value="Bacteria"/>
</dbReference>
<dbReference type="Proteomes" id="UP000014127">
    <property type="component" value="Unassembled WGS sequence"/>
</dbReference>
<feature type="compositionally biased region" description="Polar residues" evidence="8">
    <location>
        <begin position="84"/>
        <end position="98"/>
    </location>
</feature>
<evidence type="ECO:0000256" key="5">
    <source>
        <dbReference type="ARBA" id="ARBA00022984"/>
    </source>
</evidence>
<dbReference type="Pfam" id="PF03734">
    <property type="entry name" value="YkuD"/>
    <property type="match status" value="1"/>
</dbReference>
<feature type="domain" description="L,D-TPase catalytic" evidence="11">
    <location>
        <begin position="609"/>
        <end position="737"/>
    </location>
</feature>
<dbReference type="GO" id="GO:0008360">
    <property type="term" value="P:regulation of cell shape"/>
    <property type="evidence" value="ECO:0007669"/>
    <property type="project" value="UniProtKB-UniRule"/>
</dbReference>
<reference evidence="12 13" key="1">
    <citation type="submission" date="2013-03" db="EMBL/GenBank/DDBJ databases">
        <title>The Genome Sequence of Enterococcus dispar ATCC_51266 (Illumina only assembly).</title>
        <authorList>
            <consortium name="The Broad Institute Genomics Platform"/>
            <consortium name="The Broad Institute Genome Sequencing Center for Infectious Disease"/>
            <person name="Earl A."/>
            <person name="Russ C."/>
            <person name="Gilmore M."/>
            <person name="Surin D."/>
            <person name="Walker B."/>
            <person name="Young S."/>
            <person name="Zeng Q."/>
            <person name="Gargeya S."/>
            <person name="Fitzgerald M."/>
            <person name="Haas B."/>
            <person name="Abouelleil A."/>
            <person name="Allen A.W."/>
            <person name="Alvarado L."/>
            <person name="Arachchi H.M."/>
            <person name="Berlin A.M."/>
            <person name="Chapman S.B."/>
            <person name="Gainer-Dewar J."/>
            <person name="Goldberg J."/>
            <person name="Griggs A."/>
            <person name="Gujja S."/>
            <person name="Hansen M."/>
            <person name="Howarth C."/>
            <person name="Imamovic A."/>
            <person name="Ireland A."/>
            <person name="Larimer J."/>
            <person name="McCowan C."/>
            <person name="Murphy C."/>
            <person name="Pearson M."/>
            <person name="Poon T.W."/>
            <person name="Priest M."/>
            <person name="Roberts A."/>
            <person name="Saif S."/>
            <person name="Shea T."/>
            <person name="Sisk P."/>
            <person name="Sykes S."/>
            <person name="Wortman J."/>
            <person name="Nusbaum C."/>
            <person name="Birren B."/>
        </authorList>
    </citation>
    <scope>NUCLEOTIDE SEQUENCE [LARGE SCALE GENOMIC DNA]</scope>
    <source>
        <strain evidence="12 13">ATCC 51266</strain>
    </source>
</reference>
<proteinExistence type="predicted"/>
<accession>S1NZX3</accession>
<evidence type="ECO:0000256" key="8">
    <source>
        <dbReference type="SAM" id="MobiDB-lite"/>
    </source>
</evidence>
<dbReference type="GO" id="GO:0071555">
    <property type="term" value="P:cell wall organization"/>
    <property type="evidence" value="ECO:0007669"/>
    <property type="project" value="UniProtKB-UniRule"/>
</dbReference>
<feature type="active site" description="Proton donor/acceptor" evidence="7">
    <location>
        <position position="684"/>
    </location>
</feature>
<dbReference type="UniPathway" id="UPA00219"/>
<dbReference type="InterPro" id="IPR038200">
    <property type="entry name" value="GW_dom_sf"/>
</dbReference>
<evidence type="ECO:0000256" key="7">
    <source>
        <dbReference type="PROSITE-ProRule" id="PRU01373"/>
    </source>
</evidence>
<dbReference type="GO" id="GO:0071972">
    <property type="term" value="F:peptidoglycan L,D-transpeptidase activity"/>
    <property type="evidence" value="ECO:0007669"/>
    <property type="project" value="TreeGrafter"/>
</dbReference>
<dbReference type="Pfam" id="PF13457">
    <property type="entry name" value="GW"/>
    <property type="match status" value="2"/>
</dbReference>
<protein>
    <recommendedName>
        <fullName evidence="14">YkuD domain-containing protein</fullName>
    </recommendedName>
</protein>
<comment type="caution">
    <text evidence="12">The sequence shown here is derived from an EMBL/GenBank/DDBJ whole genome shotgun (WGS) entry which is preliminary data.</text>
</comment>
<evidence type="ECO:0000259" key="10">
    <source>
        <dbReference type="PROSITE" id="PS51780"/>
    </source>
</evidence>
<dbReference type="PATRIC" id="fig|1139219.3.peg.198"/>
<evidence type="ECO:0000313" key="13">
    <source>
        <dbReference type="Proteomes" id="UP000014127"/>
    </source>
</evidence>
<dbReference type="SUPFAM" id="SSF141523">
    <property type="entry name" value="L,D-transpeptidase catalytic domain-like"/>
    <property type="match status" value="1"/>
</dbReference>
<feature type="domain" description="GW" evidence="10">
    <location>
        <begin position="515"/>
        <end position="590"/>
    </location>
</feature>
<keyword evidence="4 7" id="KW-0133">Cell shape</keyword>
<organism evidence="12 13">
    <name type="scientific">Enterococcus dispar ATCC 51266</name>
    <dbReference type="NCBI Taxonomy" id="1139219"/>
    <lineage>
        <taxon>Bacteria</taxon>
        <taxon>Bacillati</taxon>
        <taxon>Bacillota</taxon>
        <taxon>Bacilli</taxon>
        <taxon>Lactobacillales</taxon>
        <taxon>Enterococcaceae</taxon>
        <taxon>Enterococcus</taxon>
    </lineage>
</organism>
<comment type="pathway">
    <text evidence="1 7">Cell wall biogenesis; peptidoglycan biosynthesis.</text>
</comment>
<evidence type="ECO:0000256" key="2">
    <source>
        <dbReference type="ARBA" id="ARBA00022679"/>
    </source>
</evidence>
<dbReference type="PROSITE" id="PS51780">
    <property type="entry name" value="GW"/>
    <property type="match status" value="1"/>
</dbReference>
<dbReference type="GO" id="GO:0018104">
    <property type="term" value="P:peptidoglycan-protein cross-linking"/>
    <property type="evidence" value="ECO:0007669"/>
    <property type="project" value="TreeGrafter"/>
</dbReference>
<evidence type="ECO:0000256" key="1">
    <source>
        <dbReference type="ARBA" id="ARBA00004752"/>
    </source>
</evidence>
<dbReference type="InterPro" id="IPR025987">
    <property type="entry name" value="GW_dom"/>
</dbReference>
<dbReference type="GO" id="GO:0005576">
    <property type="term" value="C:extracellular region"/>
    <property type="evidence" value="ECO:0007669"/>
    <property type="project" value="TreeGrafter"/>
</dbReference>
<dbReference type="RefSeq" id="WP_016171430.1">
    <property type="nucleotide sequence ID" value="NZ_ASWK01000001.1"/>
</dbReference>
<evidence type="ECO:0000256" key="3">
    <source>
        <dbReference type="ARBA" id="ARBA00022729"/>
    </source>
</evidence>
<dbReference type="PANTHER" id="PTHR30582">
    <property type="entry name" value="L,D-TRANSPEPTIDASE"/>
    <property type="match status" value="1"/>
</dbReference>
<keyword evidence="6 7" id="KW-0961">Cell wall biogenesis/degradation</keyword>
<feature type="signal peptide" evidence="9">
    <location>
        <begin position="1"/>
        <end position="24"/>
    </location>
</feature>
<feature type="compositionally biased region" description="Polar residues" evidence="8">
    <location>
        <begin position="33"/>
        <end position="55"/>
    </location>
</feature>
<evidence type="ECO:0000313" key="12">
    <source>
        <dbReference type="EMBL" id="EOT44057.1"/>
    </source>
</evidence>
<dbReference type="PROSITE" id="PS52029">
    <property type="entry name" value="LD_TPASE"/>
    <property type="match status" value="1"/>
</dbReference>
<sequence length="738" mass="83393">MKKNKWVKVLLVASILTTSLPLNVWGQENTSTTSEANLTSSFSDSQTDGTNTTGESETKQETTDSSIPDSSSTTSATKTAETSPTNTQELAETTTSKAPTLEKGQPQQDEVLEIAVGSKQALKTYAKLTNTNEFIYQLNEQNQFIKQKSLSDYKNQVFRVTDKVKTSGDKEMIRLVQEDSANTEIGWVPKTALVLHHGTYTKKTGYVAVTTKKLGLQKDVFSNAEIKDLDRKTFQYREIYTVNKKEYYALYNYQNQFVGFAAKGNGLVLNTSPGGKFYSDNRYATFMQKGKVLWNNFSFNSVRGNTSSYYGRTVKIKGYYQHFNGKTYYSLYENRNKKDSWVGYLEAKDIQVAAGSQGAYQSLNRYVTITSKNYNTWSSFSWKKRGITASMTTKTYLAKGMYRHYNGATYYSVSDNKNHWAGYLNASAAKQATSPGGIAQKENRKVKITSKTATFWRNFHWQKKESAAKYYGKVYTVKCKYRHFNGAWYYSIYNGNTWIGYLNAGFTGTPHTIYSTKNINRYVRINSNSGNFYSQADPNSSKKSAKKTYKGYMAQATKDAKTSGGTYYYVSLPGGALGWLKASETTNVHNRFYMYTTGGRYPSLKVKNLNIQVSVKKQRVYIRSGSKTIYTMLCSTGLGLWPNNLSTPYGNFKIQAERGNSFWFGGSGGAFYRSYHQHGVYLFHTVPIAYPGTTTAFNHIEGMKLGRRASHGCIRMSVADAKWFYYNMPGNTPVKIYY</sequence>
<evidence type="ECO:0000256" key="9">
    <source>
        <dbReference type="SAM" id="SignalP"/>
    </source>
</evidence>
<dbReference type="SUPFAM" id="SSF82057">
    <property type="entry name" value="Prokaryotic SH3-related domain"/>
    <property type="match status" value="2"/>
</dbReference>
<dbReference type="PANTHER" id="PTHR30582:SF2">
    <property type="entry name" value="L,D-TRANSPEPTIDASE YCIB-RELATED"/>
    <property type="match status" value="1"/>
</dbReference>
<name>S1NZX3_9ENTE</name>
<keyword evidence="5 7" id="KW-0573">Peptidoglycan synthesis</keyword>
<gene>
    <name evidence="12" type="ORF">OMK_00200</name>
</gene>
<dbReference type="OrthoDB" id="2173042at2"/>